<dbReference type="SUPFAM" id="SSF52768">
    <property type="entry name" value="Arginase/deacetylase"/>
    <property type="match status" value="2"/>
</dbReference>
<dbReference type="Proteomes" id="UP000081671">
    <property type="component" value="Unplaced"/>
</dbReference>
<evidence type="ECO:0000313" key="9">
    <source>
        <dbReference type="RefSeq" id="XP_012881219.1"/>
    </source>
</evidence>
<dbReference type="OrthoDB" id="424012at2759"/>
<reference evidence="9" key="1">
    <citation type="submission" date="2025-08" db="UniProtKB">
        <authorList>
            <consortium name="RefSeq"/>
        </authorList>
    </citation>
    <scope>IDENTIFICATION</scope>
    <source>
        <tissue evidence="9">Kidney</tissue>
    </source>
</reference>
<dbReference type="InterPro" id="IPR037138">
    <property type="entry name" value="His_deacetylse_dom_sf"/>
</dbReference>
<comment type="similarity">
    <text evidence="2">Belongs to the histone deacetylase family. HD type 2 subfamily.</text>
</comment>
<evidence type="ECO:0000313" key="8">
    <source>
        <dbReference type="Proteomes" id="UP000081671"/>
    </source>
</evidence>
<dbReference type="FunFam" id="3.40.800.20:FF:000005">
    <property type="entry name" value="histone deacetylase 6"/>
    <property type="match status" value="1"/>
</dbReference>
<dbReference type="GeneID" id="105992739"/>
<dbReference type="Gene3D" id="3.40.800.20">
    <property type="entry name" value="Histone deacetylase domain"/>
    <property type="match status" value="1"/>
</dbReference>
<name>A0A1S3FYV5_DIPOR</name>
<evidence type="ECO:0000256" key="5">
    <source>
        <dbReference type="ARBA" id="ARBA00023242"/>
    </source>
</evidence>
<dbReference type="RefSeq" id="XP_012881219.1">
    <property type="nucleotide sequence ID" value="XM_013025765.1"/>
</dbReference>
<evidence type="ECO:0000256" key="3">
    <source>
        <dbReference type="ARBA" id="ARBA00022801"/>
    </source>
</evidence>
<dbReference type="GO" id="GO:0016787">
    <property type="term" value="F:hydrolase activity"/>
    <property type="evidence" value="ECO:0007669"/>
    <property type="project" value="UniProtKB-KW"/>
</dbReference>
<evidence type="ECO:0000256" key="1">
    <source>
        <dbReference type="ARBA" id="ARBA00004123"/>
    </source>
</evidence>
<feature type="compositionally biased region" description="Polar residues" evidence="6">
    <location>
        <begin position="679"/>
        <end position="689"/>
    </location>
</feature>
<evidence type="ECO:0000256" key="4">
    <source>
        <dbReference type="ARBA" id="ARBA00023006"/>
    </source>
</evidence>
<dbReference type="PANTHER" id="PTHR10625:SF43">
    <property type="entry name" value="POLYAMINE DEACETYLASE HDAC10"/>
    <property type="match status" value="1"/>
</dbReference>
<dbReference type="GO" id="GO:0005634">
    <property type="term" value="C:nucleus"/>
    <property type="evidence" value="ECO:0007669"/>
    <property type="project" value="UniProtKB-SubCell"/>
</dbReference>
<dbReference type="PANTHER" id="PTHR10625">
    <property type="entry name" value="HISTONE DEACETYLASE HDAC1-RELATED"/>
    <property type="match status" value="1"/>
</dbReference>
<dbReference type="AlphaFoldDB" id="A0A1S3FYV5"/>
<keyword evidence="8" id="KW-1185">Reference proteome</keyword>
<dbReference type="STRING" id="10020.ENSDORP00000019827"/>
<keyword evidence="3" id="KW-0378">Hydrolase</keyword>
<keyword evidence="4" id="KW-0072">Autophagy</keyword>
<evidence type="ECO:0000256" key="6">
    <source>
        <dbReference type="SAM" id="MobiDB-lite"/>
    </source>
</evidence>
<keyword evidence="5" id="KW-0539">Nucleus</keyword>
<proteinExistence type="inferred from homology"/>
<protein>
    <submittedName>
        <fullName evidence="9">Histone deacetylase 10 isoform X5</fullName>
    </submittedName>
</protein>
<dbReference type="CTD" id="83933"/>
<sequence length="689" mass="73731">MATALVYHEDMTAARLLWDDPECELERPERLAAVLSLLRLRGLEQRCLRLSACEASEAELGLVHSPEYVALVRETQTLDEDELRALSEQYDAVYFHPSTFHCARLAVGAALQLVDAVLTGAAPNGLALVRPPGHHSHRAAANGFCVFNNVAIAAKHAKQKHGLHRILIVDWDVHHGQGIQYIFEDDPSVLYFSWHRYEYGRFWPFLRESDADAVGQGQGRGFTVNLPWNQVGMGNADYLAAFLHVLLPLAFEFNPELVLVSAGFDSAIGDPEGQMQATPECFAHLTQLLQVLAGGRVCAVLEGGYHLDSLSESVCMTVQALLGDPGPVLQGSMEPCQSALESIQSVRAAQAPHWTSLQQGRAPGPSPSICPTEGRPLPLLPGGPTGEAAALGLLGFHPTPASPVHMAVALTGPSATLALSPEVLLQEEVSVGRQETEAWARQHESLTQDKALSALGKFLFLADGILNGKVTCGIAAIPACAKAATLDVAIRQSLSRGAQRLLCLVLGELDWPLDIADDGRILWLNIGGKETAVRSAFHISTPLPGTTGGFLNYTLGLVLPLAYSFQPELVLVTVGPAQGLQDPHVALLAAMLRIPAAGRVLALLEEESASQLVTTLAPVLHGEAPPSLGPFLMASPEDIQTLKCLRAQLEPRWKLLQVASEAQGEAGSCHRVPLGKPPSGTNYTDQACS</sequence>
<evidence type="ECO:0000259" key="7">
    <source>
        <dbReference type="Pfam" id="PF00850"/>
    </source>
</evidence>
<organism evidence="8 9">
    <name type="scientific">Dipodomys ordii</name>
    <name type="common">Ord's kangaroo rat</name>
    <dbReference type="NCBI Taxonomy" id="10020"/>
    <lineage>
        <taxon>Eukaryota</taxon>
        <taxon>Metazoa</taxon>
        <taxon>Chordata</taxon>
        <taxon>Craniata</taxon>
        <taxon>Vertebrata</taxon>
        <taxon>Euteleostomi</taxon>
        <taxon>Mammalia</taxon>
        <taxon>Eutheria</taxon>
        <taxon>Euarchontoglires</taxon>
        <taxon>Glires</taxon>
        <taxon>Rodentia</taxon>
        <taxon>Castorimorpha</taxon>
        <taxon>Heteromyidae</taxon>
        <taxon>Dipodomyinae</taxon>
        <taxon>Dipodomys</taxon>
    </lineage>
</organism>
<feature type="domain" description="Histone deacetylase" evidence="7">
    <location>
        <begin position="26"/>
        <end position="321"/>
    </location>
</feature>
<dbReference type="InterPro" id="IPR023801">
    <property type="entry name" value="His_deacetylse_dom"/>
</dbReference>
<feature type="region of interest" description="Disordered" evidence="6">
    <location>
        <begin position="668"/>
        <end position="689"/>
    </location>
</feature>
<gene>
    <name evidence="9" type="primary">Hdac10</name>
</gene>
<dbReference type="InterPro" id="IPR023696">
    <property type="entry name" value="Ureohydrolase_dom_sf"/>
</dbReference>
<evidence type="ECO:0000256" key="2">
    <source>
        <dbReference type="ARBA" id="ARBA00007738"/>
    </source>
</evidence>
<accession>A0A1S3FYV5</accession>
<dbReference type="PRINTS" id="PR01270">
    <property type="entry name" value="HDASUPER"/>
</dbReference>
<dbReference type="InterPro" id="IPR000286">
    <property type="entry name" value="HDACs"/>
</dbReference>
<dbReference type="GO" id="GO:0040029">
    <property type="term" value="P:epigenetic regulation of gene expression"/>
    <property type="evidence" value="ECO:0007669"/>
    <property type="project" value="TreeGrafter"/>
</dbReference>
<dbReference type="Pfam" id="PF00850">
    <property type="entry name" value="Hist_deacetyl"/>
    <property type="match status" value="1"/>
</dbReference>
<dbReference type="GO" id="GO:0006914">
    <property type="term" value="P:autophagy"/>
    <property type="evidence" value="ECO:0007669"/>
    <property type="project" value="UniProtKB-KW"/>
</dbReference>
<dbReference type="GO" id="GO:0019213">
    <property type="term" value="F:deacetylase activity"/>
    <property type="evidence" value="ECO:0007669"/>
    <property type="project" value="TreeGrafter"/>
</dbReference>
<comment type="subcellular location">
    <subcellularLocation>
        <location evidence="1">Nucleus</location>
    </subcellularLocation>
</comment>